<dbReference type="SUPFAM" id="SSF51445">
    <property type="entry name" value="(Trans)glycosidases"/>
    <property type="match status" value="1"/>
</dbReference>
<protein>
    <submittedName>
        <fullName evidence="3">Type I pullulanase</fullName>
        <ecNumber evidence="3">3.2.1.41</ecNumber>
    </submittedName>
</protein>
<dbReference type="InterPro" id="IPR017853">
    <property type="entry name" value="GH"/>
</dbReference>
<evidence type="ECO:0000313" key="3">
    <source>
        <dbReference type="EMBL" id="MFD2671221.1"/>
    </source>
</evidence>
<dbReference type="InterPro" id="IPR014756">
    <property type="entry name" value="Ig_E-set"/>
</dbReference>
<feature type="domain" description="Glycosyl hydrolase family 13 catalytic" evidence="2">
    <location>
        <begin position="167"/>
        <end position="560"/>
    </location>
</feature>
<evidence type="ECO:0000256" key="1">
    <source>
        <dbReference type="ARBA" id="ARBA00008061"/>
    </source>
</evidence>
<keyword evidence="4" id="KW-1185">Reference proteome</keyword>
<dbReference type="Gene3D" id="3.20.20.80">
    <property type="entry name" value="Glycosidases"/>
    <property type="match status" value="1"/>
</dbReference>
<dbReference type="SMART" id="SM00642">
    <property type="entry name" value="Aamy"/>
    <property type="match status" value="1"/>
</dbReference>
<dbReference type="InterPro" id="IPR006047">
    <property type="entry name" value="GH13_cat_dom"/>
</dbReference>
<dbReference type="RefSeq" id="WP_379928658.1">
    <property type="nucleotide sequence ID" value="NZ_JBHUMM010000010.1"/>
</dbReference>
<dbReference type="EMBL" id="JBHUMM010000010">
    <property type="protein sequence ID" value="MFD2671221.1"/>
    <property type="molecule type" value="Genomic_DNA"/>
</dbReference>
<reference evidence="4" key="1">
    <citation type="journal article" date="2019" name="Int. J. Syst. Evol. Microbiol.">
        <title>The Global Catalogue of Microorganisms (GCM) 10K type strain sequencing project: providing services to taxonomists for standard genome sequencing and annotation.</title>
        <authorList>
            <consortium name="The Broad Institute Genomics Platform"/>
            <consortium name="The Broad Institute Genome Sequencing Center for Infectious Disease"/>
            <person name="Wu L."/>
            <person name="Ma J."/>
        </authorList>
    </citation>
    <scope>NUCLEOTIDE SEQUENCE [LARGE SCALE GENOMIC DNA]</scope>
    <source>
        <strain evidence="4">KCTC 33676</strain>
    </source>
</reference>
<gene>
    <name evidence="3" type="primary">pulA</name>
    <name evidence="3" type="ORF">ACFSUC_06340</name>
</gene>
<evidence type="ECO:0000313" key="4">
    <source>
        <dbReference type="Proteomes" id="UP001597497"/>
    </source>
</evidence>
<dbReference type="CDD" id="cd02860">
    <property type="entry name" value="E_set_Pullulanase"/>
    <property type="match status" value="1"/>
</dbReference>
<dbReference type="PANTHER" id="PTHR43002">
    <property type="entry name" value="GLYCOGEN DEBRANCHING ENZYME"/>
    <property type="match status" value="1"/>
</dbReference>
<dbReference type="InterPro" id="IPR049117">
    <property type="entry name" value="pulA_all-beta"/>
</dbReference>
<dbReference type="Pfam" id="PF00128">
    <property type="entry name" value="Alpha-amylase"/>
    <property type="match status" value="1"/>
</dbReference>
<accession>A0ABW5R869</accession>
<keyword evidence="3" id="KW-0378">Hydrolase</keyword>
<comment type="similarity">
    <text evidence="1">Belongs to the glycosyl hydrolase 13 family.</text>
</comment>
<dbReference type="InterPro" id="IPR013783">
    <property type="entry name" value="Ig-like_fold"/>
</dbReference>
<dbReference type="CDD" id="cd11341">
    <property type="entry name" value="AmyAc_Pullulanase_LD-like"/>
    <property type="match status" value="1"/>
</dbReference>
<dbReference type="SUPFAM" id="SSF81296">
    <property type="entry name" value="E set domains"/>
    <property type="match status" value="1"/>
</dbReference>
<dbReference type="GO" id="GO:0051060">
    <property type="term" value="F:pullulanase activity"/>
    <property type="evidence" value="ECO:0007669"/>
    <property type="project" value="UniProtKB-EC"/>
</dbReference>
<sequence length="657" mass="75027">MAVQRELDFEISFGDAEFVNGAAIHSTEFEENWTYDGDDLGLQYSPEASRFHVWAPTASKAVVVLYRTWDGKAIKEIAMNRTEKGVWRTEVQGDLEGWLYTYKVWVGTDVNEAVDPYAKAVAVNGDRAAIVDMGKTNPEHWETEAAKPAFVHPVDAVIYEVHVRDLTIHPHSGAVHKGTFKGFSEPGTRSAAGHLTGLDHIADLGVTHVQLMPSYDYSTESVDETRPWERYNWGYDPKNYNVPEGSYATDPYDPVCRIKEMKEMIQAIHHRGMRVIMDVVYNHLYDGYRANLMKLVPGYYFRYEKDAFGEVFANGSGCGNDTASERKMMRKLMVDSIVYWAREYQIDGFRFDLMGLHDVETMNEIRRRLDEIDTSLLMTGEGWNLDTNLPAEAKANQMNARQMPRIAQFNDDIRNAIKGSIFYEDEKGFVNGQPDLETRIKMGVVGGIAYRDDLRTFASEPDQNLNYVECHDNHTLWDKLCLTHPEESEIVLRRMHRLASSIILTSQGLAFLHAGQEFMRTKNGVENSFRSPDAINQMDWDRCDQFQEDVSFVKQWIRLRRDHAAFRLRTAEDIRQHLHIEESPAGTVVFTLRDHANGDDCRHLCVIYNANHDQIKLQIPSLGEWKLLKSSFDTKSLEIQTDGSVTVPAIEAIVLGC</sequence>
<organism evidence="3 4">
    <name type="scientific">Marinicrinis sediminis</name>
    <dbReference type="NCBI Taxonomy" id="1652465"/>
    <lineage>
        <taxon>Bacteria</taxon>
        <taxon>Bacillati</taxon>
        <taxon>Bacillota</taxon>
        <taxon>Bacilli</taxon>
        <taxon>Bacillales</taxon>
        <taxon>Paenibacillaceae</taxon>
    </lineage>
</organism>
<dbReference type="Pfam" id="PF21653">
    <property type="entry name" value="pulA_all-beta"/>
    <property type="match status" value="1"/>
</dbReference>
<keyword evidence="3" id="KW-0326">Glycosidase</keyword>
<dbReference type="Gene3D" id="2.60.40.10">
    <property type="entry name" value="Immunoglobulins"/>
    <property type="match status" value="1"/>
</dbReference>
<dbReference type="Pfam" id="PF02922">
    <property type="entry name" value="CBM_48"/>
    <property type="match status" value="1"/>
</dbReference>
<dbReference type="Proteomes" id="UP001597497">
    <property type="component" value="Unassembled WGS sequence"/>
</dbReference>
<evidence type="ECO:0000259" key="2">
    <source>
        <dbReference type="SMART" id="SM00642"/>
    </source>
</evidence>
<name>A0ABW5R869_9BACL</name>
<dbReference type="InterPro" id="IPR011840">
    <property type="entry name" value="PulA_typeI"/>
</dbReference>
<dbReference type="InterPro" id="IPR004193">
    <property type="entry name" value="Glyco_hydro_13_N"/>
</dbReference>
<dbReference type="InterPro" id="IPR013780">
    <property type="entry name" value="Glyco_hydro_b"/>
</dbReference>
<comment type="caution">
    <text evidence="3">The sequence shown here is derived from an EMBL/GenBank/DDBJ whole genome shotgun (WGS) entry which is preliminary data.</text>
</comment>
<dbReference type="Gene3D" id="2.60.40.1180">
    <property type="entry name" value="Golgi alpha-mannosidase II"/>
    <property type="match status" value="1"/>
</dbReference>
<proteinExistence type="inferred from homology"/>
<dbReference type="NCBIfam" id="TIGR02104">
    <property type="entry name" value="pulA_typeI"/>
    <property type="match status" value="1"/>
</dbReference>
<dbReference type="EC" id="3.2.1.41" evidence="3"/>